<evidence type="ECO:0000313" key="2">
    <source>
        <dbReference type="EMBL" id="RPA71855.1"/>
    </source>
</evidence>
<organism evidence="2 3">
    <name type="scientific">Ascobolus immersus RN42</name>
    <dbReference type="NCBI Taxonomy" id="1160509"/>
    <lineage>
        <taxon>Eukaryota</taxon>
        <taxon>Fungi</taxon>
        <taxon>Dikarya</taxon>
        <taxon>Ascomycota</taxon>
        <taxon>Pezizomycotina</taxon>
        <taxon>Pezizomycetes</taxon>
        <taxon>Pezizales</taxon>
        <taxon>Ascobolaceae</taxon>
        <taxon>Ascobolus</taxon>
    </lineage>
</organism>
<proteinExistence type="predicted"/>
<reference evidence="2 3" key="1">
    <citation type="journal article" date="2018" name="Nat. Ecol. Evol.">
        <title>Pezizomycetes genomes reveal the molecular basis of ectomycorrhizal truffle lifestyle.</title>
        <authorList>
            <person name="Murat C."/>
            <person name="Payen T."/>
            <person name="Noel B."/>
            <person name="Kuo A."/>
            <person name="Morin E."/>
            <person name="Chen J."/>
            <person name="Kohler A."/>
            <person name="Krizsan K."/>
            <person name="Balestrini R."/>
            <person name="Da Silva C."/>
            <person name="Montanini B."/>
            <person name="Hainaut M."/>
            <person name="Levati E."/>
            <person name="Barry K.W."/>
            <person name="Belfiori B."/>
            <person name="Cichocki N."/>
            <person name="Clum A."/>
            <person name="Dockter R.B."/>
            <person name="Fauchery L."/>
            <person name="Guy J."/>
            <person name="Iotti M."/>
            <person name="Le Tacon F."/>
            <person name="Lindquist E.A."/>
            <person name="Lipzen A."/>
            <person name="Malagnac F."/>
            <person name="Mello A."/>
            <person name="Molinier V."/>
            <person name="Miyauchi S."/>
            <person name="Poulain J."/>
            <person name="Riccioni C."/>
            <person name="Rubini A."/>
            <person name="Sitrit Y."/>
            <person name="Splivallo R."/>
            <person name="Traeger S."/>
            <person name="Wang M."/>
            <person name="Zifcakova L."/>
            <person name="Wipf D."/>
            <person name="Zambonelli A."/>
            <person name="Paolocci F."/>
            <person name="Nowrousian M."/>
            <person name="Ottonello S."/>
            <person name="Baldrian P."/>
            <person name="Spatafora J.W."/>
            <person name="Henrissat B."/>
            <person name="Nagy L.G."/>
            <person name="Aury J.M."/>
            <person name="Wincker P."/>
            <person name="Grigoriev I.V."/>
            <person name="Bonfante P."/>
            <person name="Martin F.M."/>
        </authorList>
    </citation>
    <scope>NUCLEOTIDE SEQUENCE [LARGE SCALE GENOMIC DNA]</scope>
    <source>
        <strain evidence="2 3">RN42</strain>
    </source>
</reference>
<name>A0A3N4HBS4_ASCIM</name>
<gene>
    <name evidence="2" type="ORF">BJ508DRAFT_419749</name>
</gene>
<evidence type="ECO:0000313" key="3">
    <source>
        <dbReference type="Proteomes" id="UP000275078"/>
    </source>
</evidence>
<accession>A0A3N4HBS4</accession>
<dbReference type="AlphaFoldDB" id="A0A3N4HBS4"/>
<sequence length="315" mass="35672">MLAINDPADQYELCLVLICIILICQKGSRCREILLYDDSALPDLTGAFVKFPRDVIEVYDHFRTQKPLASSAEHSERKKLYTEEIFPDLYNLKNLLGGWEEQWRTLGFTLADRDSKKLFVKDEDGWLLTLSTLFPSDTVNPGNGKAAQLRMTGPNQFVFEGVEPTKKGFFANAQTLLAVIEGSSYGIFPLGHEATIDDILNGEVQSQLVSEAAGNEELRSPLPGDYEDADERVRTFAQDLDGTLFRNGLRDKCNQGVNRWNLAEEYISKVWRSFHTESSSKERYPLIVFEKKGDGSYSCKAQDPEKDSVELSKFW</sequence>
<evidence type="ECO:0000256" key="1">
    <source>
        <dbReference type="SAM" id="MobiDB-lite"/>
    </source>
</evidence>
<feature type="non-terminal residue" evidence="2">
    <location>
        <position position="1"/>
    </location>
</feature>
<feature type="compositionally biased region" description="Basic and acidic residues" evidence="1">
    <location>
        <begin position="302"/>
        <end position="315"/>
    </location>
</feature>
<keyword evidence="3" id="KW-1185">Reference proteome</keyword>
<protein>
    <submittedName>
        <fullName evidence="2">Uncharacterized protein</fullName>
    </submittedName>
</protein>
<feature type="region of interest" description="Disordered" evidence="1">
    <location>
        <begin position="294"/>
        <end position="315"/>
    </location>
</feature>
<dbReference type="Proteomes" id="UP000275078">
    <property type="component" value="Unassembled WGS sequence"/>
</dbReference>
<dbReference type="EMBL" id="ML119895">
    <property type="protein sequence ID" value="RPA71855.1"/>
    <property type="molecule type" value="Genomic_DNA"/>
</dbReference>